<dbReference type="EMBL" id="LGST01000023">
    <property type="protein sequence ID" value="KND99587.1"/>
    <property type="molecule type" value="Genomic_DNA"/>
</dbReference>
<dbReference type="VEuPathDB" id="FungiDB:CJJ07_001559"/>
<dbReference type="Proteomes" id="UP000037122">
    <property type="component" value="Unassembled WGS sequence"/>
</dbReference>
<sequence>MMSQPSQAIEIELPEMAALCTKGVSICALNGSIMSCITGSDAFKYTETIAKTAASFVISSTNSSMNLHKLKTNASERWKVNTKYLAAWTTLKPSYDSFNNMVTIQEDSEIILKEEGQVISINLGDREHILVKPSAVVAYNVLDRSVAIRYTGHTSKERKADFTSALLRLVCDAYEKSANIFRHSKYPVDLIRISGPGVLLLKDHL</sequence>
<organism evidence="1 2">
    <name type="scientific">Candidozyma auris</name>
    <name type="common">Yeast</name>
    <name type="synonym">Candida auris</name>
    <dbReference type="NCBI Taxonomy" id="498019"/>
    <lineage>
        <taxon>Eukaryota</taxon>
        <taxon>Fungi</taxon>
        <taxon>Dikarya</taxon>
        <taxon>Ascomycota</taxon>
        <taxon>Saccharomycotina</taxon>
        <taxon>Pichiomycetes</taxon>
        <taxon>Metschnikowiaceae</taxon>
        <taxon>Candidozyma</taxon>
    </lineage>
</organism>
<evidence type="ECO:0000313" key="1">
    <source>
        <dbReference type="EMBL" id="KND99587.1"/>
    </source>
</evidence>
<accession>A0A0L0NZJ7</accession>
<gene>
    <name evidence="1" type="ORF">QG37_03741</name>
</gene>
<evidence type="ECO:0000313" key="2">
    <source>
        <dbReference type="Proteomes" id="UP000037122"/>
    </source>
</evidence>
<dbReference type="AlphaFoldDB" id="A0A0L0NZJ7"/>
<dbReference type="VEuPathDB" id="FungiDB:CJI97_004743"/>
<comment type="caution">
    <text evidence="1">The sequence shown here is derived from an EMBL/GenBank/DDBJ whole genome shotgun (WGS) entry which is preliminary data.</text>
</comment>
<protein>
    <submittedName>
        <fullName evidence="1">Uncharacterized protein</fullName>
    </submittedName>
</protein>
<name>A0A0L0NZJ7_CANAR</name>
<dbReference type="VEuPathDB" id="FungiDB:B9J08_004708"/>
<reference evidence="2" key="1">
    <citation type="journal article" date="2015" name="BMC Genomics">
        <title>Draft genome of a commonly misdiagnosed multidrug resistant pathogen Candida auris.</title>
        <authorList>
            <person name="Chatterjee S."/>
            <person name="Alampalli S.V."/>
            <person name="Nageshan R.K."/>
            <person name="Chettiar S.T."/>
            <person name="Joshi S."/>
            <person name="Tatu U.S."/>
        </authorList>
    </citation>
    <scope>NUCLEOTIDE SEQUENCE [LARGE SCALE GENOMIC DNA]</scope>
    <source>
        <strain evidence="2">6684</strain>
    </source>
</reference>
<dbReference type="VEuPathDB" id="FungiDB:QG37_03741"/>
<proteinExistence type="predicted"/>